<dbReference type="PANTHER" id="PTHR43827:SF13">
    <property type="entry name" value="ALDO_KETO REDUCTASE FAMILY PROTEIN"/>
    <property type="match status" value="1"/>
</dbReference>
<feature type="binding site" evidence="4">
    <location>
        <position position="111"/>
    </location>
    <ligand>
        <name>substrate</name>
    </ligand>
</feature>
<accession>A0A0L0DJL2</accession>
<dbReference type="GeneID" id="25566551"/>
<evidence type="ECO:0000256" key="3">
    <source>
        <dbReference type="PIRSR" id="PIRSR000097-1"/>
    </source>
</evidence>
<dbReference type="SUPFAM" id="SSF51430">
    <property type="entry name" value="NAD(P)-linked oxidoreductase"/>
    <property type="match status" value="1"/>
</dbReference>
<feature type="active site" description="Proton donor" evidence="3">
    <location>
        <position position="53"/>
    </location>
</feature>
<dbReference type="OMA" id="PRIHLGV"/>
<name>A0A0L0DJL2_THETB</name>
<dbReference type="FunFam" id="3.20.20.100:FF:000015">
    <property type="entry name" value="Oxidoreductase, aldo/keto reductase family"/>
    <property type="match status" value="1"/>
</dbReference>
<dbReference type="InterPro" id="IPR020471">
    <property type="entry name" value="AKR"/>
</dbReference>
<dbReference type="InterPro" id="IPR018170">
    <property type="entry name" value="Aldo/ket_reductase_CS"/>
</dbReference>
<dbReference type="PROSITE" id="PS00062">
    <property type="entry name" value="ALDOKETO_REDUCTASE_2"/>
    <property type="match status" value="1"/>
</dbReference>
<dbReference type="PANTHER" id="PTHR43827">
    <property type="entry name" value="2,5-DIKETO-D-GLUCONIC ACID REDUCTASE"/>
    <property type="match status" value="1"/>
</dbReference>
<organism evidence="7 8">
    <name type="scientific">Thecamonas trahens ATCC 50062</name>
    <dbReference type="NCBI Taxonomy" id="461836"/>
    <lineage>
        <taxon>Eukaryota</taxon>
        <taxon>Apusozoa</taxon>
        <taxon>Apusomonadida</taxon>
        <taxon>Apusomonadidae</taxon>
        <taxon>Thecamonas</taxon>
    </lineage>
</organism>
<evidence type="ECO:0000256" key="5">
    <source>
        <dbReference type="PIRSR" id="PIRSR000097-3"/>
    </source>
</evidence>
<evidence type="ECO:0000256" key="2">
    <source>
        <dbReference type="ARBA" id="ARBA00023002"/>
    </source>
</evidence>
<evidence type="ECO:0000256" key="4">
    <source>
        <dbReference type="PIRSR" id="PIRSR000097-2"/>
    </source>
</evidence>
<dbReference type="STRING" id="461836.A0A0L0DJL2"/>
<dbReference type="RefSeq" id="XP_013756146.1">
    <property type="nucleotide sequence ID" value="XM_013900692.1"/>
</dbReference>
<dbReference type="PIRSF" id="PIRSF000097">
    <property type="entry name" value="AKR"/>
    <property type="match status" value="1"/>
</dbReference>
<comment type="similarity">
    <text evidence="1">Belongs to the aldo/keto reductase family.</text>
</comment>
<dbReference type="Pfam" id="PF00248">
    <property type="entry name" value="Aldo_ket_red"/>
    <property type="match status" value="1"/>
</dbReference>
<dbReference type="OrthoDB" id="416253at2759"/>
<dbReference type="eggNOG" id="KOG1577">
    <property type="taxonomic scope" value="Eukaryota"/>
</dbReference>
<reference evidence="7 8" key="1">
    <citation type="submission" date="2010-05" db="EMBL/GenBank/DDBJ databases">
        <title>The Genome Sequence of Thecamonas trahens ATCC 50062.</title>
        <authorList>
            <consortium name="The Broad Institute Genome Sequencing Platform"/>
            <person name="Russ C."/>
            <person name="Cuomo C."/>
            <person name="Shea T."/>
            <person name="Young S.K."/>
            <person name="Zeng Q."/>
            <person name="Koehrsen M."/>
            <person name="Haas B."/>
            <person name="Borodovsky M."/>
            <person name="Guigo R."/>
            <person name="Alvarado L."/>
            <person name="Berlin A."/>
            <person name="Bochicchio J."/>
            <person name="Borenstein D."/>
            <person name="Chapman S."/>
            <person name="Chen Z."/>
            <person name="Freedman E."/>
            <person name="Gellesch M."/>
            <person name="Goldberg J."/>
            <person name="Griggs A."/>
            <person name="Gujja S."/>
            <person name="Heilman E."/>
            <person name="Heiman D."/>
            <person name="Hepburn T."/>
            <person name="Howarth C."/>
            <person name="Jen D."/>
            <person name="Larson L."/>
            <person name="Mehta T."/>
            <person name="Park D."/>
            <person name="Pearson M."/>
            <person name="Roberts A."/>
            <person name="Saif S."/>
            <person name="Shenoy N."/>
            <person name="Sisk P."/>
            <person name="Stolte C."/>
            <person name="Sykes S."/>
            <person name="Thomson T."/>
            <person name="Walk T."/>
            <person name="White J."/>
            <person name="Yandava C."/>
            <person name="Burger G."/>
            <person name="Gray M.W."/>
            <person name="Holland P.W.H."/>
            <person name="King N."/>
            <person name="Lang F.B.F."/>
            <person name="Roger A.J."/>
            <person name="Ruiz-Trillo I."/>
            <person name="Lander E."/>
            <person name="Nusbaum C."/>
        </authorList>
    </citation>
    <scope>NUCLEOTIDE SEQUENCE [LARGE SCALE GENOMIC DNA]</scope>
    <source>
        <strain evidence="7 8">ATCC 50062</strain>
    </source>
</reference>
<dbReference type="Gene3D" id="3.20.20.100">
    <property type="entry name" value="NADP-dependent oxidoreductase domain"/>
    <property type="match status" value="1"/>
</dbReference>
<proteinExistence type="inferred from homology"/>
<dbReference type="Proteomes" id="UP000054408">
    <property type="component" value="Unassembled WGS sequence"/>
</dbReference>
<evidence type="ECO:0000256" key="1">
    <source>
        <dbReference type="ARBA" id="ARBA00007905"/>
    </source>
</evidence>
<dbReference type="PROSITE" id="PS00063">
    <property type="entry name" value="ALDOKETO_REDUCTASE_3"/>
    <property type="match status" value="1"/>
</dbReference>
<gene>
    <name evidence="7" type="ORF">AMSG_07685</name>
</gene>
<feature type="site" description="Lowers pKa of active site Tyr" evidence="5">
    <location>
        <position position="78"/>
    </location>
</feature>
<dbReference type="AlphaFoldDB" id="A0A0L0DJL2"/>
<dbReference type="InterPro" id="IPR036812">
    <property type="entry name" value="NAD(P)_OxRdtase_dom_sf"/>
</dbReference>
<dbReference type="PRINTS" id="PR00069">
    <property type="entry name" value="ALDKETRDTASE"/>
</dbReference>
<evidence type="ECO:0000313" key="8">
    <source>
        <dbReference type="Proteomes" id="UP000054408"/>
    </source>
</evidence>
<protein>
    <submittedName>
        <fullName evidence="7">Aldo/keto reductase</fullName>
    </submittedName>
</protein>
<feature type="domain" description="NADP-dependent oxidoreductase" evidence="6">
    <location>
        <begin position="30"/>
        <end position="257"/>
    </location>
</feature>
<dbReference type="InterPro" id="IPR023210">
    <property type="entry name" value="NADP_OxRdtase_dom"/>
</dbReference>
<evidence type="ECO:0000313" key="7">
    <source>
        <dbReference type="EMBL" id="KNC51488.1"/>
    </source>
</evidence>
<keyword evidence="8" id="KW-1185">Reference proteome</keyword>
<dbReference type="EMBL" id="GL349467">
    <property type="protein sequence ID" value="KNC51488.1"/>
    <property type="molecule type" value="Genomic_DNA"/>
</dbReference>
<dbReference type="GO" id="GO:0016491">
    <property type="term" value="F:oxidoreductase activity"/>
    <property type="evidence" value="ECO:0007669"/>
    <property type="project" value="UniProtKB-KW"/>
</dbReference>
<keyword evidence="2" id="KW-0560">Oxidoreductase</keyword>
<evidence type="ECO:0000259" key="6">
    <source>
        <dbReference type="Pfam" id="PF00248"/>
    </source>
</evidence>
<sequence length="279" mass="30577">MESGKSGMIQLNDGHSIPAVGLGVYLVEGQDGIDAVAHALRVGYRHIDTAQLYGNEAEVAAGIAASGVPREEVFITSKIWNDNHGYDKATASVRESLRKLNTEYIDLMLIHSPLSEPESRKETWRALIDLQKEGVVRSIGVSNYGVHHLDELLAAFDVVPAVNQLELHPYLQRTELVEYCKSKGIVLQAYSPLCKGFKFADPDAVALAEPYAESGKTLAHLLLKWGLDQGYVVLPKSVTPSRIEANIDLFDFELLQATKDAFAAADEGFVTGWDPTEEP</sequence>
<dbReference type="CDD" id="cd19071">
    <property type="entry name" value="AKR_AKR1-5-like"/>
    <property type="match status" value="1"/>
</dbReference>